<feature type="region of interest" description="Disordered" evidence="1">
    <location>
        <begin position="215"/>
        <end position="234"/>
    </location>
</feature>
<protein>
    <recommendedName>
        <fullName evidence="5">Polysaccharide chain length determinant N-terminal domain-containing protein</fullName>
    </recommendedName>
</protein>
<keyword evidence="2" id="KW-0472">Membrane</keyword>
<keyword evidence="2" id="KW-0812">Transmembrane</keyword>
<sequence length="234" mass="24112">MNEQRLTRRQLLWIALTGLATGLVALAVTSYLVGSAEPLYRAQAQVALVPAPTVPAEEVPSYWEALGGGQAASIAAQVLQQPQWAEQAAQTAGVAPADLTVTAGVVDATSLIDVTAETTSPEAAESALDALITAATPTVQRVSGPYALDFVQSAVGSAQPAGVSATQLLIVVFAGGLLIGSGIALLVTRARRRPEDSAPALADDDWSAIPERVDYGSVRGPVDDPVTSRYPSAR</sequence>
<gene>
    <name evidence="3" type="ORF">PHY01_14230</name>
</gene>
<reference evidence="3 4" key="1">
    <citation type="submission" date="2019-06" db="EMBL/GenBank/DDBJ databases">
        <title>Whole genome shotgun sequence of Pseudonocardia hydrocarbonoxydans NBRC 14498.</title>
        <authorList>
            <person name="Hosoyama A."/>
            <person name="Uohara A."/>
            <person name="Ohji S."/>
            <person name="Ichikawa N."/>
        </authorList>
    </citation>
    <scope>NUCLEOTIDE SEQUENCE [LARGE SCALE GENOMIC DNA]</scope>
    <source>
        <strain evidence="3 4">NBRC 14498</strain>
    </source>
</reference>
<dbReference type="EMBL" id="BJNG01000014">
    <property type="protein sequence ID" value="GEC19140.1"/>
    <property type="molecule type" value="Genomic_DNA"/>
</dbReference>
<comment type="caution">
    <text evidence="3">The sequence shown here is derived from an EMBL/GenBank/DDBJ whole genome shotgun (WGS) entry which is preliminary data.</text>
</comment>
<dbReference type="InterPro" id="IPR006311">
    <property type="entry name" value="TAT_signal"/>
</dbReference>
<proteinExistence type="predicted"/>
<evidence type="ECO:0000313" key="4">
    <source>
        <dbReference type="Proteomes" id="UP000320338"/>
    </source>
</evidence>
<feature type="transmembrane region" description="Helical" evidence="2">
    <location>
        <begin position="168"/>
        <end position="187"/>
    </location>
</feature>
<accession>A0A4Y3WM57</accession>
<dbReference type="Proteomes" id="UP000320338">
    <property type="component" value="Unassembled WGS sequence"/>
</dbReference>
<feature type="transmembrane region" description="Helical" evidence="2">
    <location>
        <begin position="12"/>
        <end position="33"/>
    </location>
</feature>
<dbReference type="PROSITE" id="PS51318">
    <property type="entry name" value="TAT"/>
    <property type="match status" value="1"/>
</dbReference>
<dbReference type="AlphaFoldDB" id="A0A4Y3WM57"/>
<evidence type="ECO:0000256" key="2">
    <source>
        <dbReference type="SAM" id="Phobius"/>
    </source>
</evidence>
<evidence type="ECO:0000313" key="3">
    <source>
        <dbReference type="EMBL" id="GEC19140.1"/>
    </source>
</evidence>
<keyword evidence="2" id="KW-1133">Transmembrane helix</keyword>
<keyword evidence="4" id="KW-1185">Reference proteome</keyword>
<evidence type="ECO:0008006" key="5">
    <source>
        <dbReference type="Google" id="ProtNLM"/>
    </source>
</evidence>
<dbReference type="RefSeq" id="WP_141277733.1">
    <property type="nucleotide sequence ID" value="NZ_BAAARZ010000048.1"/>
</dbReference>
<name>A0A4Y3WM57_9PSEU</name>
<organism evidence="3 4">
    <name type="scientific">Pseudonocardia hydrocarbonoxydans</name>
    <dbReference type="NCBI Taxonomy" id="76726"/>
    <lineage>
        <taxon>Bacteria</taxon>
        <taxon>Bacillati</taxon>
        <taxon>Actinomycetota</taxon>
        <taxon>Actinomycetes</taxon>
        <taxon>Pseudonocardiales</taxon>
        <taxon>Pseudonocardiaceae</taxon>
        <taxon>Pseudonocardia</taxon>
    </lineage>
</organism>
<dbReference type="OrthoDB" id="3578676at2"/>
<evidence type="ECO:0000256" key="1">
    <source>
        <dbReference type="SAM" id="MobiDB-lite"/>
    </source>
</evidence>